<evidence type="ECO:0000313" key="8">
    <source>
        <dbReference type="Proteomes" id="UP000591735"/>
    </source>
</evidence>
<dbReference type="Proteomes" id="UP000591735">
    <property type="component" value="Unassembled WGS sequence"/>
</dbReference>
<accession>A0A840UAP9</accession>
<reference evidence="7 8" key="1">
    <citation type="submission" date="2020-08" db="EMBL/GenBank/DDBJ databases">
        <title>Genomic Encyclopedia of Type Strains, Phase IV (KMG-IV): sequencing the most valuable type-strain genomes for metagenomic binning, comparative biology and taxonomic classification.</title>
        <authorList>
            <person name="Goeker M."/>
        </authorList>
    </citation>
    <scope>NUCLEOTIDE SEQUENCE [LARGE SCALE GENOMIC DNA]</scope>
    <source>
        <strain evidence="7 8">DSM 22359</strain>
    </source>
</reference>
<keyword evidence="2" id="KW-0963">Cytoplasm</keyword>
<dbReference type="RefSeq" id="WP_183702419.1">
    <property type="nucleotide sequence ID" value="NZ_JACHFE010000004.1"/>
</dbReference>
<comment type="caution">
    <text evidence="7">The sequence shown here is derived from an EMBL/GenBank/DDBJ whole genome shotgun (WGS) entry which is preliminary data.</text>
</comment>
<keyword evidence="8" id="KW-1185">Reference proteome</keyword>
<feature type="region of interest" description="Disordered" evidence="6">
    <location>
        <begin position="79"/>
        <end position="109"/>
    </location>
</feature>
<dbReference type="InterPro" id="IPR008622">
    <property type="entry name" value="FliT"/>
</dbReference>
<evidence type="ECO:0000256" key="6">
    <source>
        <dbReference type="SAM" id="MobiDB-lite"/>
    </source>
</evidence>
<proteinExistence type="predicted"/>
<evidence type="ECO:0000256" key="4">
    <source>
        <dbReference type="ARBA" id="ARBA00023186"/>
    </source>
</evidence>
<dbReference type="AlphaFoldDB" id="A0A840UAP9"/>
<evidence type="ECO:0000256" key="1">
    <source>
        <dbReference type="ARBA" id="ARBA00004514"/>
    </source>
</evidence>
<keyword evidence="4" id="KW-0143">Chaperone</keyword>
<keyword evidence="3" id="KW-1005">Bacterial flagellum biogenesis</keyword>
<name>A0A840UAP9_9GAMM</name>
<comment type="subcellular location">
    <subcellularLocation>
        <location evidence="1">Cytoplasm</location>
        <location evidence="1">Cytosol</location>
    </subcellularLocation>
</comment>
<dbReference type="EMBL" id="JACHFE010000004">
    <property type="protein sequence ID" value="MBB5321283.1"/>
    <property type="molecule type" value="Genomic_DNA"/>
</dbReference>
<evidence type="ECO:0000256" key="3">
    <source>
        <dbReference type="ARBA" id="ARBA00022795"/>
    </source>
</evidence>
<dbReference type="Gene3D" id="1.20.58.380">
    <property type="entry name" value="Flagellar protein flit"/>
    <property type="match status" value="1"/>
</dbReference>
<organism evidence="7 8">
    <name type="scientific">Marinobacter oulmenensis</name>
    <dbReference type="NCBI Taxonomy" id="643747"/>
    <lineage>
        <taxon>Bacteria</taxon>
        <taxon>Pseudomonadati</taxon>
        <taxon>Pseudomonadota</taxon>
        <taxon>Gammaproteobacteria</taxon>
        <taxon>Pseudomonadales</taxon>
        <taxon>Marinobacteraceae</taxon>
        <taxon>Marinobacter</taxon>
    </lineage>
</organism>
<protein>
    <recommendedName>
        <fullName evidence="5">Flagellar protein FliT</fullName>
    </recommendedName>
</protein>
<evidence type="ECO:0000256" key="5">
    <source>
        <dbReference type="ARBA" id="ARBA00093797"/>
    </source>
</evidence>
<evidence type="ECO:0000313" key="7">
    <source>
        <dbReference type="EMBL" id="MBB5321283.1"/>
    </source>
</evidence>
<evidence type="ECO:0000256" key="2">
    <source>
        <dbReference type="ARBA" id="ARBA00022490"/>
    </source>
</evidence>
<dbReference type="Pfam" id="PF05400">
    <property type="entry name" value="FliT"/>
    <property type="match status" value="1"/>
</dbReference>
<gene>
    <name evidence="7" type="ORF">HNR38_001772</name>
</gene>
<sequence length="109" mass="12373">MADVNELLDGMDDLRGRLDRALEDQDWDRLNELAGQVREVVEPVMSALEQGQVSATEVRERLEALNRFVEVANNAAEQARDEARRELQGMNQNRSAARAYQDMSGGRRK</sequence>